<dbReference type="InterPro" id="IPR016084">
    <property type="entry name" value="Haem_Oase-like_multi-hlx"/>
</dbReference>
<sequence length="99" mass="11042">MTVSPSAERPSLRSQRLNQITTAPHTRLDALVKAHAPFETQPNFARFVVAQYLFQSELVALYNDADLIKIVPDLAERCRADAARLDLADLGTDYQAKVD</sequence>
<evidence type="ECO:0000313" key="1">
    <source>
        <dbReference type="EMBL" id="MCK1787808.1"/>
    </source>
</evidence>
<feature type="non-terminal residue" evidence="1">
    <location>
        <position position="99"/>
    </location>
</feature>
<organism evidence="1 2">
    <name type="scientific">Pseudomonas emilianonis</name>
    <dbReference type="NCBI Taxonomy" id="2915812"/>
    <lineage>
        <taxon>Bacteria</taxon>
        <taxon>Pseudomonadati</taxon>
        <taxon>Pseudomonadota</taxon>
        <taxon>Gammaproteobacteria</taxon>
        <taxon>Pseudomonadales</taxon>
        <taxon>Pseudomonadaceae</taxon>
        <taxon>Pseudomonas</taxon>
    </lineage>
</organism>
<keyword evidence="2" id="KW-1185">Reference proteome</keyword>
<protein>
    <submittedName>
        <fullName evidence="1">Biliverdin-producing heme oxygenase</fullName>
    </submittedName>
</protein>
<dbReference type="EMBL" id="JAKNRV010000429">
    <property type="protein sequence ID" value="MCK1787808.1"/>
    <property type="molecule type" value="Genomic_DNA"/>
</dbReference>
<gene>
    <name evidence="1" type="ORF">L9Z73_26815</name>
</gene>
<name>A0ABT0EPZ0_9PSED</name>
<accession>A0ABT0EPZ0</accession>
<evidence type="ECO:0000313" key="2">
    <source>
        <dbReference type="Proteomes" id="UP001317085"/>
    </source>
</evidence>
<dbReference type="SUPFAM" id="SSF48613">
    <property type="entry name" value="Heme oxygenase-like"/>
    <property type="match status" value="1"/>
</dbReference>
<reference evidence="1 2" key="1">
    <citation type="submission" date="2022-02" db="EMBL/GenBank/DDBJ databases">
        <title>Comparative genomics of the first Antarctic Pseudomonas spp. capable of biotransforming 2,4,6-Trinitrotoluene.</title>
        <authorList>
            <person name="Cabrera M.A."/>
            <person name="Marquez S.L."/>
            <person name="Perez-Donoso J.M."/>
        </authorList>
    </citation>
    <scope>NUCLEOTIDE SEQUENCE [LARGE SCALE GENOMIC DNA]</scope>
    <source>
        <strain evidence="1 2">TNT11</strain>
    </source>
</reference>
<dbReference type="Gene3D" id="1.20.910.10">
    <property type="entry name" value="Heme oxygenase-like"/>
    <property type="match status" value="1"/>
</dbReference>
<comment type="caution">
    <text evidence="1">The sequence shown here is derived from an EMBL/GenBank/DDBJ whole genome shotgun (WGS) entry which is preliminary data.</text>
</comment>
<dbReference type="Proteomes" id="UP001317085">
    <property type="component" value="Unassembled WGS sequence"/>
</dbReference>
<proteinExistence type="predicted"/>